<dbReference type="GO" id="GO:0008234">
    <property type="term" value="F:cysteine-type peptidase activity"/>
    <property type="evidence" value="ECO:0007669"/>
    <property type="project" value="InterPro"/>
</dbReference>
<evidence type="ECO:0000259" key="15">
    <source>
        <dbReference type="PROSITE" id="PS50929"/>
    </source>
</evidence>
<evidence type="ECO:0000256" key="12">
    <source>
        <dbReference type="ARBA" id="ARBA00072252"/>
    </source>
</evidence>
<dbReference type="Gene3D" id="1.20.1560.10">
    <property type="entry name" value="ABC transporter type 1, transmembrane domain"/>
    <property type="match status" value="1"/>
</dbReference>
<dbReference type="GO" id="GO:0016887">
    <property type="term" value="F:ATP hydrolysis activity"/>
    <property type="evidence" value="ECO:0007669"/>
    <property type="project" value="InterPro"/>
</dbReference>
<reference evidence="17 18" key="1">
    <citation type="submission" date="2019-11" db="EMBL/GenBank/DDBJ databases">
        <title>Novel species isolated from a subtropical stream in China.</title>
        <authorList>
            <person name="Lu H."/>
        </authorList>
    </citation>
    <scope>NUCLEOTIDE SEQUENCE [LARGE SCALE GENOMIC DNA]</scope>
    <source>
        <strain evidence="17 18">FT25W</strain>
    </source>
</reference>
<feature type="transmembrane region" description="Helical" evidence="13">
    <location>
        <begin position="391"/>
        <end position="412"/>
    </location>
</feature>
<dbReference type="InterPro" id="IPR003593">
    <property type="entry name" value="AAA+_ATPase"/>
</dbReference>
<dbReference type="InterPro" id="IPR003439">
    <property type="entry name" value="ABC_transporter-like_ATP-bd"/>
</dbReference>
<feature type="transmembrane region" description="Helical" evidence="13">
    <location>
        <begin position="173"/>
        <end position="194"/>
    </location>
</feature>
<name>A0A6L5QBQ9_9BURK</name>
<evidence type="ECO:0000256" key="6">
    <source>
        <dbReference type="ARBA" id="ARBA00022741"/>
    </source>
</evidence>
<organism evidence="17 18">
    <name type="scientific">Duganella alba</name>
    <dbReference type="NCBI Taxonomy" id="2666081"/>
    <lineage>
        <taxon>Bacteria</taxon>
        <taxon>Pseudomonadati</taxon>
        <taxon>Pseudomonadota</taxon>
        <taxon>Betaproteobacteria</taxon>
        <taxon>Burkholderiales</taxon>
        <taxon>Oxalobacteraceae</taxon>
        <taxon>Telluria group</taxon>
        <taxon>Duganella</taxon>
    </lineage>
</organism>
<dbReference type="InterPro" id="IPR039421">
    <property type="entry name" value="Type_1_exporter"/>
</dbReference>
<dbReference type="Gene3D" id="3.40.50.300">
    <property type="entry name" value="P-loop containing nucleotide triphosphate hydrolases"/>
    <property type="match status" value="1"/>
</dbReference>
<dbReference type="EMBL" id="WKJM01000003">
    <property type="protein sequence ID" value="MRX07214.1"/>
    <property type="molecule type" value="Genomic_DNA"/>
</dbReference>
<dbReference type="Proteomes" id="UP000481037">
    <property type="component" value="Unassembled WGS sequence"/>
</dbReference>
<comment type="caution">
    <text evidence="17">The sequence shown here is derived from an EMBL/GenBank/DDBJ whole genome shotgun (WGS) entry which is preliminary data.</text>
</comment>
<dbReference type="InterPro" id="IPR017871">
    <property type="entry name" value="ABC_transporter-like_CS"/>
</dbReference>
<accession>A0A6L5QBQ9</accession>
<evidence type="ECO:0000313" key="18">
    <source>
        <dbReference type="Proteomes" id="UP000481037"/>
    </source>
</evidence>
<evidence type="ECO:0000259" key="14">
    <source>
        <dbReference type="PROSITE" id="PS50893"/>
    </source>
</evidence>
<keyword evidence="5" id="KW-0354">Hemolysis</keyword>
<dbReference type="CDD" id="cd18567">
    <property type="entry name" value="ABC_6TM_CvaB_RaxB_like"/>
    <property type="match status" value="1"/>
</dbReference>
<evidence type="ECO:0000313" key="17">
    <source>
        <dbReference type="EMBL" id="MRX07214.1"/>
    </source>
</evidence>
<dbReference type="InterPro" id="IPR033838">
    <property type="entry name" value="CvaB_peptidase"/>
</dbReference>
<keyword evidence="6" id="KW-0547">Nucleotide-binding</keyword>
<keyword evidence="5" id="KW-0204">Cytolysis</keyword>
<dbReference type="GO" id="GO:0005886">
    <property type="term" value="C:plasma membrane"/>
    <property type="evidence" value="ECO:0007669"/>
    <property type="project" value="UniProtKB-SubCell"/>
</dbReference>
<sequence>MSFLNALHWGLGRTLPIVLQTEATECGLACLAMVAGFHRHRIDMMTLRRLFPISLKGATLRDVMQIAQKLDMGTRPLKLDLEDLNQLKLPCVLHWNFNHFVVLKEVRANEVLIHDPAVGARTLSWDAVSSAFTGVALEVWPATDFKPAQEAQPVKLRQLMGSVGGLSTSLAQILLLALVLELFALVSPFFLQWVIDNVLVTADRDLLTTLALGFGLLMLMQQAVSAIRSWGILYLGTTLNLQWRANVFTHLTRLPVQYFEKRHLGDIVSRFGAIDQIQHTLTTAFLEAVLDGLMTVITLGMIFIYSQLLGAVALAATALYTIMRWAWYSPLRNATDEQIVHAAKQQTHFLETIRGIKTIQLFQRQDYRRGSWLTLLVEQINADLRVQKLQLAYKVLNGLLFGAENILIIWLGTRLVLDGNFSAGALMAIMSYKGQFDTRASSLIDKFYDVKMLQLQGVRLADIVLSEPEAVHSESLSETITAPPLICVSHLSFRYSELEPMVLDDINFSIGAGESVAIVGPSGCGKTTLMNVLLGILPPTTGQILVNGIDLQRVGVGFLRASVGTVLQDDVLFAGCIAENIHFFDPHADHAWVEKCAEMAAIAEEIRAMPMGYQTLVGDMGTVLSGGQKQRILLARALYKRPKVLVLDEATSHLDIATEKSINHLIKSLAVTRIIIAHRPDTIASADRVIFLQQEQLDKNEKQMKEISQNQVN</sequence>
<evidence type="ECO:0000256" key="11">
    <source>
        <dbReference type="ARBA" id="ARBA00061173"/>
    </source>
</evidence>
<comment type="subcellular location">
    <subcellularLocation>
        <location evidence="1">Cell membrane</location>
        <topology evidence="1">Multi-pass membrane protein</topology>
    </subcellularLocation>
</comment>
<dbReference type="InterPro" id="IPR036640">
    <property type="entry name" value="ABC1_TM_sf"/>
</dbReference>
<dbReference type="GO" id="GO:0034040">
    <property type="term" value="F:ATPase-coupled lipid transmembrane transporter activity"/>
    <property type="evidence" value="ECO:0007669"/>
    <property type="project" value="TreeGrafter"/>
</dbReference>
<evidence type="ECO:0000256" key="7">
    <source>
        <dbReference type="ARBA" id="ARBA00022840"/>
    </source>
</evidence>
<evidence type="ECO:0000256" key="8">
    <source>
        <dbReference type="ARBA" id="ARBA00022989"/>
    </source>
</evidence>
<dbReference type="RefSeq" id="WP_154362041.1">
    <property type="nucleotide sequence ID" value="NZ_WKJM01000003.1"/>
</dbReference>
<evidence type="ECO:0000256" key="1">
    <source>
        <dbReference type="ARBA" id="ARBA00004651"/>
    </source>
</evidence>
<dbReference type="SUPFAM" id="SSF90123">
    <property type="entry name" value="ABC transporter transmembrane region"/>
    <property type="match status" value="1"/>
</dbReference>
<dbReference type="InterPro" id="IPR011527">
    <property type="entry name" value="ABC1_TM_dom"/>
</dbReference>
<dbReference type="SUPFAM" id="SSF52540">
    <property type="entry name" value="P-loop containing nucleoside triphosphate hydrolases"/>
    <property type="match status" value="1"/>
</dbReference>
<feature type="transmembrane region" description="Helical" evidence="13">
    <location>
        <begin position="206"/>
        <end position="224"/>
    </location>
</feature>
<evidence type="ECO:0000256" key="4">
    <source>
        <dbReference type="ARBA" id="ARBA00022692"/>
    </source>
</evidence>
<dbReference type="GO" id="GO:0006508">
    <property type="term" value="P:proteolysis"/>
    <property type="evidence" value="ECO:0007669"/>
    <property type="project" value="InterPro"/>
</dbReference>
<dbReference type="Pfam" id="PF03412">
    <property type="entry name" value="Peptidase_C39"/>
    <property type="match status" value="1"/>
</dbReference>
<feature type="domain" description="ABC transmembrane type-1" evidence="15">
    <location>
        <begin position="173"/>
        <end position="452"/>
    </location>
</feature>
<proteinExistence type="inferred from homology"/>
<dbReference type="PROSITE" id="PS50990">
    <property type="entry name" value="PEPTIDASE_C39"/>
    <property type="match status" value="1"/>
</dbReference>
<evidence type="ECO:0000256" key="10">
    <source>
        <dbReference type="ARBA" id="ARBA00055355"/>
    </source>
</evidence>
<dbReference type="Pfam" id="PF00005">
    <property type="entry name" value="ABC_tran"/>
    <property type="match status" value="1"/>
</dbReference>
<dbReference type="PANTHER" id="PTHR24221">
    <property type="entry name" value="ATP-BINDING CASSETTE SUB-FAMILY B"/>
    <property type="match status" value="1"/>
</dbReference>
<dbReference type="FunFam" id="3.40.50.300:FF:000299">
    <property type="entry name" value="ABC transporter ATP-binding protein/permease"/>
    <property type="match status" value="1"/>
</dbReference>
<evidence type="ECO:0000259" key="16">
    <source>
        <dbReference type="PROSITE" id="PS50990"/>
    </source>
</evidence>
<dbReference type="PROSITE" id="PS50893">
    <property type="entry name" value="ABC_TRANSPORTER_2"/>
    <property type="match status" value="1"/>
</dbReference>
<dbReference type="Gene3D" id="3.90.70.10">
    <property type="entry name" value="Cysteine proteinases"/>
    <property type="match status" value="1"/>
</dbReference>
<keyword evidence="2" id="KW-0813">Transport</keyword>
<dbReference type="CDD" id="cd02419">
    <property type="entry name" value="Peptidase_C39C"/>
    <property type="match status" value="1"/>
</dbReference>
<keyword evidence="9 13" id="KW-0472">Membrane</keyword>
<dbReference type="InterPro" id="IPR027417">
    <property type="entry name" value="P-loop_NTPase"/>
</dbReference>
<dbReference type="PROSITE" id="PS00211">
    <property type="entry name" value="ABC_TRANSPORTER_1"/>
    <property type="match status" value="1"/>
</dbReference>
<dbReference type="InterPro" id="IPR005074">
    <property type="entry name" value="Peptidase_C39"/>
</dbReference>
<dbReference type="SMART" id="SM00382">
    <property type="entry name" value="AAA"/>
    <property type="match status" value="1"/>
</dbReference>
<keyword evidence="8 13" id="KW-1133">Transmembrane helix</keyword>
<keyword evidence="18" id="KW-1185">Reference proteome</keyword>
<feature type="domain" description="ABC transporter" evidence="14">
    <location>
        <begin position="486"/>
        <end position="712"/>
    </location>
</feature>
<evidence type="ECO:0000256" key="3">
    <source>
        <dbReference type="ARBA" id="ARBA00022475"/>
    </source>
</evidence>
<dbReference type="GO" id="GO:0005524">
    <property type="term" value="F:ATP binding"/>
    <property type="evidence" value="ECO:0007669"/>
    <property type="project" value="UniProtKB-KW"/>
</dbReference>
<comment type="function">
    <text evidence="10">Involved in the export of calmodulin-sensitive adenylate cyclase-hemolysin (cyclolysin).</text>
</comment>
<dbReference type="Pfam" id="PF00664">
    <property type="entry name" value="ABC_membrane"/>
    <property type="match status" value="1"/>
</dbReference>
<comment type="similarity">
    <text evidence="11">Belongs to the ABC transporter superfamily. Cyclolysin exporter (TC 3.A.1.109.2) family.</text>
</comment>
<dbReference type="PROSITE" id="PS50929">
    <property type="entry name" value="ABC_TM1F"/>
    <property type="match status" value="1"/>
</dbReference>
<keyword evidence="4 13" id="KW-0812">Transmembrane</keyword>
<feature type="transmembrane region" description="Helical" evidence="13">
    <location>
        <begin position="296"/>
        <end position="322"/>
    </location>
</feature>
<feature type="domain" description="Peptidase C39" evidence="16">
    <location>
        <begin position="20"/>
        <end position="139"/>
    </location>
</feature>
<dbReference type="AlphaFoldDB" id="A0A6L5QBQ9"/>
<keyword evidence="3" id="KW-1003">Cell membrane</keyword>
<dbReference type="PANTHER" id="PTHR24221:SF606">
    <property type="entry name" value="COLICIN V SECRETION-PROCESSING ATP-BINDING PROTEIN"/>
    <property type="match status" value="1"/>
</dbReference>
<evidence type="ECO:0000256" key="2">
    <source>
        <dbReference type="ARBA" id="ARBA00022448"/>
    </source>
</evidence>
<dbReference type="GO" id="GO:0140359">
    <property type="term" value="F:ABC-type transporter activity"/>
    <property type="evidence" value="ECO:0007669"/>
    <property type="project" value="InterPro"/>
</dbReference>
<evidence type="ECO:0000256" key="5">
    <source>
        <dbReference type="ARBA" id="ARBA00022735"/>
    </source>
</evidence>
<protein>
    <recommendedName>
        <fullName evidence="12">Cyclolysin secretion/processing ATP-binding protein CyaB</fullName>
    </recommendedName>
</protein>
<dbReference type="GO" id="GO:0031640">
    <property type="term" value="P:killing of cells of another organism"/>
    <property type="evidence" value="ECO:0007669"/>
    <property type="project" value="UniProtKB-KW"/>
</dbReference>
<gene>
    <name evidence="17" type="ORF">GJ697_05130</name>
</gene>
<evidence type="ECO:0000256" key="13">
    <source>
        <dbReference type="SAM" id="Phobius"/>
    </source>
</evidence>
<keyword evidence="7 17" id="KW-0067">ATP-binding</keyword>
<evidence type="ECO:0000256" key="9">
    <source>
        <dbReference type="ARBA" id="ARBA00023136"/>
    </source>
</evidence>